<dbReference type="InterPro" id="IPR000515">
    <property type="entry name" value="MetI-like"/>
</dbReference>
<dbReference type="EMBL" id="JAESWC010000018">
    <property type="protein sequence ID" value="MBL4938370.1"/>
    <property type="molecule type" value="Genomic_DNA"/>
</dbReference>
<dbReference type="CDD" id="cd06261">
    <property type="entry name" value="TM_PBP2"/>
    <property type="match status" value="1"/>
</dbReference>
<keyword evidence="7 8" id="KW-0472">Membrane</keyword>
<feature type="transmembrane region" description="Helical" evidence="8">
    <location>
        <begin position="261"/>
        <end position="280"/>
    </location>
</feature>
<keyword evidence="3" id="KW-0813">Transport</keyword>
<dbReference type="Proteomes" id="UP000632377">
    <property type="component" value="Unassembled WGS sequence"/>
</dbReference>
<feature type="domain" description="ABC transmembrane type-1" evidence="9">
    <location>
        <begin position="62"/>
        <end position="280"/>
    </location>
</feature>
<evidence type="ECO:0000256" key="8">
    <source>
        <dbReference type="RuleBase" id="RU363043"/>
    </source>
</evidence>
<evidence type="ECO:0000313" key="10">
    <source>
        <dbReference type="EMBL" id="MBL4938370.1"/>
    </source>
</evidence>
<protein>
    <recommendedName>
        <fullName evidence="8">Phosphate transport system permease protein PstA</fullName>
    </recommendedName>
</protein>
<keyword evidence="11" id="KW-1185">Reference proteome</keyword>
<gene>
    <name evidence="10" type="primary">pstA</name>
    <name evidence="10" type="ORF">JK636_21895</name>
</gene>
<feature type="transmembrane region" description="Helical" evidence="8">
    <location>
        <begin position="66"/>
        <end position="87"/>
    </location>
</feature>
<feature type="transmembrane region" description="Helical" evidence="8">
    <location>
        <begin position="190"/>
        <end position="212"/>
    </location>
</feature>
<dbReference type="PANTHER" id="PTHR43470:SF4">
    <property type="entry name" value="ABC TRANSPORTER PERMEASE PROTEIN YQGI-RELATED"/>
    <property type="match status" value="1"/>
</dbReference>
<dbReference type="InterPro" id="IPR005672">
    <property type="entry name" value="Phosphate_PstA"/>
</dbReference>
<dbReference type="InterPro" id="IPR035906">
    <property type="entry name" value="MetI-like_sf"/>
</dbReference>
<evidence type="ECO:0000256" key="1">
    <source>
        <dbReference type="ARBA" id="ARBA00004651"/>
    </source>
</evidence>
<dbReference type="RefSeq" id="WP_202751092.1">
    <property type="nucleotide sequence ID" value="NZ_JAESWC010000018.1"/>
</dbReference>
<feature type="transmembrane region" description="Helical" evidence="8">
    <location>
        <begin position="129"/>
        <end position="148"/>
    </location>
</feature>
<sequence length="295" mass="31570">MNAKIKDKIATIILYIISSLVILLLVMFVGYIIYNGRFSLNPNFLFGEPKFAEAGGGIGRQLFNSFYLLIIAMLITIPLGLGAGIYLAEYAKEGKLLNIIRLSIETMASLPSIVVGLFGLLVFVQLTGWGYTVLSGALAIAILNLPSLTRVSENAIRSASKGVKEASLGLGATQWQTIKKVILPSAIPQILTGIILAAGRIFGEAAALLYTAGMSASKLNFSNVSLTNKTSPFSLFRPSETLAVYIWKLNSEGMVPDAAKIAGGAAAVLVIMVLLFNVLARLLGKWIYNSYTGTK</sequence>
<evidence type="ECO:0000259" key="9">
    <source>
        <dbReference type="PROSITE" id="PS50928"/>
    </source>
</evidence>
<dbReference type="PROSITE" id="PS50928">
    <property type="entry name" value="ABC_TM1"/>
    <property type="match status" value="1"/>
</dbReference>
<keyword evidence="6 8" id="KW-1133">Transmembrane helix</keyword>
<accession>A0ABS1TG75</accession>
<feature type="transmembrane region" description="Helical" evidence="8">
    <location>
        <begin position="99"/>
        <end position="123"/>
    </location>
</feature>
<evidence type="ECO:0000256" key="3">
    <source>
        <dbReference type="ARBA" id="ARBA00022448"/>
    </source>
</evidence>
<comment type="subcellular location">
    <subcellularLocation>
        <location evidence="1 8">Cell membrane</location>
        <topology evidence="1 8">Multi-pass membrane protein</topology>
    </subcellularLocation>
</comment>
<dbReference type="PANTHER" id="PTHR43470">
    <property type="entry name" value="PHOSPHATE TRANSPORT SYSTEM PERMEASE PROTEIN PSTA-RELATED"/>
    <property type="match status" value="1"/>
</dbReference>
<comment type="caution">
    <text evidence="10">The sequence shown here is derived from an EMBL/GenBank/DDBJ whole genome shotgun (WGS) entry which is preliminary data.</text>
</comment>
<dbReference type="Gene3D" id="1.10.3720.10">
    <property type="entry name" value="MetI-like"/>
    <property type="match status" value="1"/>
</dbReference>
<dbReference type="Pfam" id="PF00528">
    <property type="entry name" value="BPD_transp_1"/>
    <property type="match status" value="1"/>
</dbReference>
<organism evidence="10 11">
    <name type="scientific">Clostridium rhizosphaerae</name>
    <dbReference type="NCBI Taxonomy" id="2803861"/>
    <lineage>
        <taxon>Bacteria</taxon>
        <taxon>Bacillati</taxon>
        <taxon>Bacillota</taxon>
        <taxon>Clostridia</taxon>
        <taxon>Eubacteriales</taxon>
        <taxon>Clostridiaceae</taxon>
        <taxon>Clostridium</taxon>
    </lineage>
</organism>
<evidence type="ECO:0000256" key="2">
    <source>
        <dbReference type="ARBA" id="ARBA00007069"/>
    </source>
</evidence>
<reference evidence="10 11" key="1">
    <citation type="submission" date="2021-01" db="EMBL/GenBank/DDBJ databases">
        <title>Genome public.</title>
        <authorList>
            <person name="Liu C."/>
            <person name="Sun Q."/>
        </authorList>
    </citation>
    <scope>NUCLEOTIDE SEQUENCE [LARGE SCALE GENOMIC DNA]</scope>
    <source>
        <strain evidence="10 11">YIM B02515</strain>
    </source>
</reference>
<dbReference type="SUPFAM" id="SSF161098">
    <property type="entry name" value="MetI-like"/>
    <property type="match status" value="1"/>
</dbReference>
<evidence type="ECO:0000313" key="11">
    <source>
        <dbReference type="Proteomes" id="UP000632377"/>
    </source>
</evidence>
<evidence type="ECO:0000256" key="4">
    <source>
        <dbReference type="ARBA" id="ARBA00022475"/>
    </source>
</evidence>
<keyword evidence="4 8" id="KW-1003">Cell membrane</keyword>
<feature type="transmembrane region" description="Helical" evidence="8">
    <location>
        <begin position="12"/>
        <end position="34"/>
    </location>
</feature>
<evidence type="ECO:0000256" key="7">
    <source>
        <dbReference type="ARBA" id="ARBA00023136"/>
    </source>
</evidence>
<evidence type="ECO:0000256" key="6">
    <source>
        <dbReference type="ARBA" id="ARBA00022989"/>
    </source>
</evidence>
<dbReference type="NCBIfam" id="TIGR00974">
    <property type="entry name" value="3a0107s02c"/>
    <property type="match status" value="1"/>
</dbReference>
<keyword evidence="5 8" id="KW-0812">Transmembrane</keyword>
<proteinExistence type="inferred from homology"/>
<comment type="similarity">
    <text evidence="2 8">Belongs to the binding-protein-dependent transport system permease family. CysTW subfamily.</text>
</comment>
<evidence type="ECO:0000256" key="5">
    <source>
        <dbReference type="ARBA" id="ARBA00022692"/>
    </source>
</evidence>
<name>A0ABS1TG75_9CLOT</name>